<evidence type="ECO:0000259" key="3">
    <source>
        <dbReference type="PROSITE" id="PS50196"/>
    </source>
</evidence>
<dbReference type="InterPro" id="IPR045255">
    <property type="entry name" value="RanBP1-like"/>
</dbReference>
<dbReference type="AlphaFoldDB" id="U6N0Z6"/>
<keyword evidence="2" id="KW-0472">Membrane</keyword>
<dbReference type="InterPro" id="IPR000156">
    <property type="entry name" value="Ran_bind_dom"/>
</dbReference>
<dbReference type="Gene3D" id="2.30.29.30">
    <property type="entry name" value="Pleckstrin-homology domain (PH domain)/Phosphotyrosine-binding domain (PTB)"/>
    <property type="match status" value="2"/>
</dbReference>
<protein>
    <submittedName>
        <fullName evidence="4">Ran-specific GTPase-activating protein, putative</fullName>
    </submittedName>
</protein>
<dbReference type="Proteomes" id="UP000030754">
    <property type="component" value="Unassembled WGS sequence"/>
</dbReference>
<dbReference type="SUPFAM" id="SSF50729">
    <property type="entry name" value="PH domain-like"/>
    <property type="match status" value="2"/>
</dbReference>
<feature type="transmembrane region" description="Helical" evidence="2">
    <location>
        <begin position="141"/>
        <end position="168"/>
    </location>
</feature>
<dbReference type="GO" id="GO:0005096">
    <property type="term" value="F:GTPase activator activity"/>
    <property type="evidence" value="ECO:0007669"/>
    <property type="project" value="TreeGrafter"/>
</dbReference>
<keyword evidence="2" id="KW-0812">Transmembrane</keyword>
<feature type="region of interest" description="Disordered" evidence="1">
    <location>
        <begin position="250"/>
        <end position="302"/>
    </location>
</feature>
<evidence type="ECO:0000256" key="2">
    <source>
        <dbReference type="SAM" id="Phobius"/>
    </source>
</evidence>
<feature type="domain" description="RanBD1" evidence="3">
    <location>
        <begin position="32"/>
        <end position="243"/>
    </location>
</feature>
<reference evidence="4" key="2">
    <citation type="submission" date="2013-10" db="EMBL/GenBank/DDBJ databases">
        <authorList>
            <person name="Aslett M."/>
        </authorList>
    </citation>
    <scope>NUCLEOTIDE SEQUENCE [LARGE SCALE GENOMIC DNA]</scope>
    <source>
        <strain evidence="4">Houghton</strain>
    </source>
</reference>
<feature type="compositionally biased region" description="Basic and acidic residues" evidence="1">
    <location>
        <begin position="290"/>
        <end position="302"/>
    </location>
</feature>
<organism evidence="4 5">
    <name type="scientific">Eimeria necatrix</name>
    <dbReference type="NCBI Taxonomy" id="51315"/>
    <lineage>
        <taxon>Eukaryota</taxon>
        <taxon>Sar</taxon>
        <taxon>Alveolata</taxon>
        <taxon>Apicomplexa</taxon>
        <taxon>Conoidasida</taxon>
        <taxon>Coccidia</taxon>
        <taxon>Eucoccidiorida</taxon>
        <taxon>Eimeriorina</taxon>
        <taxon>Eimeriidae</taxon>
        <taxon>Eimeria</taxon>
    </lineage>
</organism>
<keyword evidence="5" id="KW-1185">Reference proteome</keyword>
<evidence type="ECO:0000313" key="5">
    <source>
        <dbReference type="Proteomes" id="UP000030754"/>
    </source>
</evidence>
<feature type="region of interest" description="Disordered" evidence="1">
    <location>
        <begin position="1"/>
        <end position="34"/>
    </location>
</feature>
<dbReference type="PANTHER" id="PTHR23138">
    <property type="entry name" value="RAN BINDING PROTEIN"/>
    <property type="match status" value="1"/>
</dbReference>
<keyword evidence="2" id="KW-1133">Transmembrane helix</keyword>
<accession>U6N0Z6</accession>
<dbReference type="EMBL" id="HG725830">
    <property type="protein sequence ID" value="CDJ69897.1"/>
    <property type="molecule type" value="Genomic_DNA"/>
</dbReference>
<dbReference type="OrthoDB" id="2357150at2759"/>
<sequence length="302" mass="34062">MADKETETQAPAQTAEDDEVANLEQEVTEGNWTRPEVEVHEVKVETGEESEDTFWKCRSKLYRWAAGGEWKERGLGEAKLLQHKETKKIRFLLRQEKTLKIVANHYGEKLQLLLLLLQLLLQLQLLSQLLLLLQLQLLLQLLLHLLLLLLLLLQLLAAFAAALFAFFLSTFAFPASVELSMVATDVYCKLTPNVSSEKIWVWTVMDFAEGELKNEQFALKFGQVEQAKEFKEKFEEAAAINSKLFGIGDSAKEGEKTEEKEAEKSSESKDEETKKETEAAAAKTEAAAEVAKDKAESKTENA</sequence>
<dbReference type="RefSeq" id="XP_013438363.1">
    <property type="nucleotide sequence ID" value="XM_013582909.1"/>
</dbReference>
<gene>
    <name evidence="4" type="ORF">ENH_00076130</name>
</gene>
<dbReference type="Pfam" id="PF00638">
    <property type="entry name" value="Ran_BP1"/>
    <property type="match status" value="2"/>
</dbReference>
<proteinExistence type="predicted"/>
<dbReference type="SMART" id="SM00160">
    <property type="entry name" value="RanBD"/>
    <property type="match status" value="1"/>
</dbReference>
<feature type="transmembrane region" description="Helical" evidence="2">
    <location>
        <begin position="112"/>
        <end position="135"/>
    </location>
</feature>
<feature type="compositionally biased region" description="Low complexity" evidence="1">
    <location>
        <begin position="279"/>
        <end position="289"/>
    </location>
</feature>
<dbReference type="GO" id="GO:0005643">
    <property type="term" value="C:nuclear pore"/>
    <property type="evidence" value="ECO:0007669"/>
    <property type="project" value="TreeGrafter"/>
</dbReference>
<dbReference type="PANTHER" id="PTHR23138:SF87">
    <property type="entry name" value="E3 SUMO-PROTEIN LIGASE RANBP2"/>
    <property type="match status" value="1"/>
</dbReference>
<feature type="compositionally biased region" description="Basic and acidic residues" evidence="1">
    <location>
        <begin position="250"/>
        <end position="278"/>
    </location>
</feature>
<dbReference type="GeneID" id="25477743"/>
<evidence type="ECO:0000256" key="1">
    <source>
        <dbReference type="SAM" id="MobiDB-lite"/>
    </source>
</evidence>
<dbReference type="VEuPathDB" id="ToxoDB:ENH_00076130"/>
<dbReference type="InterPro" id="IPR011993">
    <property type="entry name" value="PH-like_dom_sf"/>
</dbReference>
<dbReference type="PROSITE" id="PS50196">
    <property type="entry name" value="RANBD1"/>
    <property type="match status" value="1"/>
</dbReference>
<name>U6N0Z6_9EIME</name>
<reference evidence="4" key="1">
    <citation type="submission" date="2013-10" db="EMBL/GenBank/DDBJ databases">
        <title>Genomic analysis of the causative agents of coccidiosis in chickens.</title>
        <authorList>
            <person name="Reid A.J."/>
            <person name="Blake D."/>
            <person name="Billington K."/>
            <person name="Browne H."/>
            <person name="Dunn M."/>
            <person name="Hung S."/>
            <person name="Kawahara F."/>
            <person name="Miranda-Saavedra D."/>
            <person name="Mourier T."/>
            <person name="Nagra H."/>
            <person name="Otto T.D."/>
            <person name="Rawlings N."/>
            <person name="Sanchez A."/>
            <person name="Sanders M."/>
            <person name="Subramaniam C."/>
            <person name="Tay Y."/>
            <person name="Dear P."/>
            <person name="Doerig C."/>
            <person name="Gruber A."/>
            <person name="Parkinson J."/>
            <person name="Shirley M."/>
            <person name="Wan K.L."/>
            <person name="Berriman M."/>
            <person name="Tomley F."/>
            <person name="Pain A."/>
        </authorList>
    </citation>
    <scope>NUCLEOTIDE SEQUENCE [LARGE SCALE GENOMIC DNA]</scope>
    <source>
        <strain evidence="4">Houghton</strain>
    </source>
</reference>
<dbReference type="GO" id="GO:0005737">
    <property type="term" value="C:cytoplasm"/>
    <property type="evidence" value="ECO:0007669"/>
    <property type="project" value="TreeGrafter"/>
</dbReference>
<evidence type="ECO:0000313" key="4">
    <source>
        <dbReference type="EMBL" id="CDJ69897.1"/>
    </source>
</evidence>